<keyword evidence="2" id="KW-1185">Reference proteome</keyword>
<dbReference type="InterPro" id="IPR036397">
    <property type="entry name" value="RNaseH_sf"/>
</dbReference>
<dbReference type="Gene3D" id="3.30.420.10">
    <property type="entry name" value="Ribonuclease H-like superfamily/Ribonuclease H"/>
    <property type="match status" value="1"/>
</dbReference>
<dbReference type="AlphaFoldDB" id="A0A5C3NSR9"/>
<dbReference type="InParanoid" id="A0A5C3NSR9"/>
<evidence type="ECO:0000313" key="1">
    <source>
        <dbReference type="EMBL" id="TFK79050.1"/>
    </source>
</evidence>
<dbReference type="GO" id="GO:0003676">
    <property type="term" value="F:nucleic acid binding"/>
    <property type="evidence" value="ECO:0007669"/>
    <property type="project" value="InterPro"/>
</dbReference>
<proteinExistence type="predicted"/>
<name>A0A5C3NSR9_9APHY</name>
<gene>
    <name evidence="1" type="ORF">K466DRAFT_446278</name>
</gene>
<organism evidence="1 2">
    <name type="scientific">Polyporus arcularius HHB13444</name>
    <dbReference type="NCBI Taxonomy" id="1314778"/>
    <lineage>
        <taxon>Eukaryota</taxon>
        <taxon>Fungi</taxon>
        <taxon>Dikarya</taxon>
        <taxon>Basidiomycota</taxon>
        <taxon>Agaricomycotina</taxon>
        <taxon>Agaricomycetes</taxon>
        <taxon>Polyporales</taxon>
        <taxon>Polyporaceae</taxon>
        <taxon>Polyporus</taxon>
    </lineage>
</organism>
<evidence type="ECO:0000313" key="2">
    <source>
        <dbReference type="Proteomes" id="UP000308197"/>
    </source>
</evidence>
<sequence length="82" mass="9724">SLLKLCPPGRPHLWRKYLHAGLLAVRTTTSRATGYTPYYLLYGMHCLFPYDLTDRTWYTLDWHEVRSTEDLLALRITQLARR</sequence>
<feature type="non-terminal residue" evidence="1">
    <location>
        <position position="1"/>
    </location>
</feature>
<reference evidence="1 2" key="1">
    <citation type="journal article" date="2019" name="Nat. Ecol. Evol.">
        <title>Megaphylogeny resolves global patterns of mushroom evolution.</title>
        <authorList>
            <person name="Varga T."/>
            <person name="Krizsan K."/>
            <person name="Foldi C."/>
            <person name="Dima B."/>
            <person name="Sanchez-Garcia M."/>
            <person name="Sanchez-Ramirez S."/>
            <person name="Szollosi G.J."/>
            <person name="Szarkandi J.G."/>
            <person name="Papp V."/>
            <person name="Albert L."/>
            <person name="Andreopoulos W."/>
            <person name="Angelini C."/>
            <person name="Antonin V."/>
            <person name="Barry K.W."/>
            <person name="Bougher N.L."/>
            <person name="Buchanan P."/>
            <person name="Buyck B."/>
            <person name="Bense V."/>
            <person name="Catcheside P."/>
            <person name="Chovatia M."/>
            <person name="Cooper J."/>
            <person name="Damon W."/>
            <person name="Desjardin D."/>
            <person name="Finy P."/>
            <person name="Geml J."/>
            <person name="Haridas S."/>
            <person name="Hughes K."/>
            <person name="Justo A."/>
            <person name="Karasinski D."/>
            <person name="Kautmanova I."/>
            <person name="Kiss B."/>
            <person name="Kocsube S."/>
            <person name="Kotiranta H."/>
            <person name="LaButti K.M."/>
            <person name="Lechner B.E."/>
            <person name="Liimatainen K."/>
            <person name="Lipzen A."/>
            <person name="Lukacs Z."/>
            <person name="Mihaltcheva S."/>
            <person name="Morgado L.N."/>
            <person name="Niskanen T."/>
            <person name="Noordeloos M.E."/>
            <person name="Ohm R.A."/>
            <person name="Ortiz-Santana B."/>
            <person name="Ovrebo C."/>
            <person name="Racz N."/>
            <person name="Riley R."/>
            <person name="Savchenko A."/>
            <person name="Shiryaev A."/>
            <person name="Soop K."/>
            <person name="Spirin V."/>
            <person name="Szebenyi C."/>
            <person name="Tomsovsky M."/>
            <person name="Tulloss R.E."/>
            <person name="Uehling J."/>
            <person name="Grigoriev I.V."/>
            <person name="Vagvolgyi C."/>
            <person name="Papp T."/>
            <person name="Martin F.M."/>
            <person name="Miettinen O."/>
            <person name="Hibbett D.S."/>
            <person name="Nagy L.G."/>
        </authorList>
    </citation>
    <scope>NUCLEOTIDE SEQUENCE [LARGE SCALE GENOMIC DNA]</scope>
    <source>
        <strain evidence="1 2">HHB13444</strain>
    </source>
</reference>
<accession>A0A5C3NSR9</accession>
<dbReference type="EMBL" id="ML212190">
    <property type="protein sequence ID" value="TFK79050.1"/>
    <property type="molecule type" value="Genomic_DNA"/>
</dbReference>
<dbReference type="Proteomes" id="UP000308197">
    <property type="component" value="Unassembled WGS sequence"/>
</dbReference>
<feature type="non-terminal residue" evidence="1">
    <location>
        <position position="82"/>
    </location>
</feature>
<protein>
    <submittedName>
        <fullName evidence="1">Uncharacterized protein</fullName>
    </submittedName>
</protein>
<dbReference type="STRING" id="1314778.A0A5C3NSR9"/>